<dbReference type="CDD" id="cd02440">
    <property type="entry name" value="AdoMet_MTases"/>
    <property type="match status" value="1"/>
</dbReference>
<feature type="binding site" evidence="4">
    <location>
        <position position="261"/>
    </location>
    <ligand>
        <name>S-adenosyl-L-methionine</name>
        <dbReference type="ChEBI" id="CHEBI:59789"/>
    </ligand>
</feature>
<dbReference type="NCBIfam" id="NF002909">
    <property type="entry name" value="PRK03522.2-1"/>
    <property type="match status" value="1"/>
</dbReference>
<evidence type="ECO:0000256" key="1">
    <source>
        <dbReference type="ARBA" id="ARBA00022603"/>
    </source>
</evidence>
<sequence>MQCGYFDAEVCLSCTWMGRAYPDQLAEKHRHAQDLLAGFPGIEWLPPFSGPESGYRNKAKMVVGGTVDAPTIGILDTAGGGVDLTGCGICSPGIRAVFPALATFVTTARLQPYSVPERRGELKYLLLTESPDGELAVRFVLRSQESVSRIRKHLPSLLDALPQVTVVSVNLQPEHKAVFEGPVDLPLTEQDSLPMRTGEVVLHLRARSFFQTNTVVATELYRQATEWAGDLAPRSVWDLYCGVGGFALHLAAAGRTVVGVESSEEAIGSALISARERPGSLRFEVGDATAFALGSRREQRPDLVVVNPPRRGIGPELAGWLQGSGIRSVLYSSCNAVTLARDLAAMPALRPVRARVLDMFPQTTHYEVLVELRRGR</sequence>
<evidence type="ECO:0000313" key="8">
    <source>
        <dbReference type="Proteomes" id="UP000460221"/>
    </source>
</evidence>
<keyword evidence="8" id="KW-1185">Reference proteome</keyword>
<dbReference type="GO" id="GO:0070475">
    <property type="term" value="P:rRNA base methylation"/>
    <property type="evidence" value="ECO:0007669"/>
    <property type="project" value="TreeGrafter"/>
</dbReference>
<evidence type="ECO:0000256" key="3">
    <source>
        <dbReference type="ARBA" id="ARBA00022691"/>
    </source>
</evidence>
<name>A0A7K1FT81_9ACTN</name>
<accession>A0A7K1FT81</accession>
<feature type="binding site" evidence="4">
    <location>
        <position position="307"/>
    </location>
    <ligand>
        <name>S-adenosyl-L-methionine</name>
        <dbReference type="ChEBI" id="CHEBI:59789"/>
    </ligand>
</feature>
<comment type="caution">
    <text evidence="7">The sequence shown here is derived from an EMBL/GenBank/DDBJ whole genome shotgun (WGS) entry which is preliminary data.</text>
</comment>
<evidence type="ECO:0000313" key="7">
    <source>
        <dbReference type="EMBL" id="MTD16599.1"/>
    </source>
</evidence>
<feature type="active site" description="Nucleophile" evidence="4">
    <location>
        <position position="334"/>
    </location>
</feature>
<dbReference type="Gene3D" id="2.40.50.1070">
    <property type="match status" value="1"/>
</dbReference>
<dbReference type="PROSITE" id="PS01231">
    <property type="entry name" value="TRMA_2"/>
    <property type="match status" value="1"/>
</dbReference>
<feature type="active site" evidence="5">
    <location>
        <position position="334"/>
    </location>
</feature>
<feature type="binding site" evidence="4">
    <location>
        <position position="240"/>
    </location>
    <ligand>
        <name>S-adenosyl-L-methionine</name>
        <dbReference type="ChEBI" id="CHEBI:59789"/>
    </ligand>
</feature>
<dbReference type="PROSITE" id="PS01230">
    <property type="entry name" value="TRMA_1"/>
    <property type="match status" value="1"/>
</dbReference>
<protein>
    <submittedName>
        <fullName evidence="7">23S rRNA (Uracil(747)-C(5))-methyltransferase RlmC</fullName>
    </submittedName>
</protein>
<dbReference type="AlphaFoldDB" id="A0A7K1FT81"/>
<dbReference type="Gene3D" id="3.40.50.150">
    <property type="entry name" value="Vaccinia Virus protein VP39"/>
    <property type="match status" value="1"/>
</dbReference>
<keyword evidence="2 4" id="KW-0808">Transferase</keyword>
<dbReference type="InterPro" id="IPR041698">
    <property type="entry name" value="Methyltransf_25"/>
</dbReference>
<dbReference type="EMBL" id="WLYK01000009">
    <property type="protein sequence ID" value="MTD16599.1"/>
    <property type="molecule type" value="Genomic_DNA"/>
</dbReference>
<dbReference type="InterPro" id="IPR029063">
    <property type="entry name" value="SAM-dependent_MTases_sf"/>
</dbReference>
<dbReference type="SUPFAM" id="SSF53335">
    <property type="entry name" value="S-adenosyl-L-methionine-dependent methyltransferases"/>
    <property type="match status" value="1"/>
</dbReference>
<proteinExistence type="inferred from homology"/>
<evidence type="ECO:0000259" key="6">
    <source>
        <dbReference type="Pfam" id="PF13649"/>
    </source>
</evidence>
<dbReference type="PANTHER" id="PTHR11061">
    <property type="entry name" value="RNA M5U METHYLTRANSFERASE"/>
    <property type="match status" value="1"/>
</dbReference>
<evidence type="ECO:0000256" key="5">
    <source>
        <dbReference type="PROSITE-ProRule" id="PRU10015"/>
    </source>
</evidence>
<reference evidence="7 8" key="1">
    <citation type="submission" date="2019-11" db="EMBL/GenBank/DDBJ databases">
        <authorList>
            <person name="Jiang L.-Q."/>
        </authorList>
    </citation>
    <scope>NUCLEOTIDE SEQUENCE [LARGE SCALE GENOMIC DNA]</scope>
    <source>
        <strain evidence="7 8">YIM 132087</strain>
    </source>
</reference>
<comment type="similarity">
    <text evidence="4">Belongs to the class I-like SAM-binding methyltransferase superfamily. RNA M5U methyltransferase family.</text>
</comment>
<dbReference type="Proteomes" id="UP000460221">
    <property type="component" value="Unassembled WGS sequence"/>
</dbReference>
<keyword evidence="1 4" id="KW-0489">Methyltransferase</keyword>
<dbReference type="InterPro" id="IPR030390">
    <property type="entry name" value="MeTrfase_TrmA_AS"/>
</dbReference>
<keyword evidence="3 4" id="KW-0949">S-adenosyl-L-methionine</keyword>
<feature type="binding site" evidence="4">
    <location>
        <position position="211"/>
    </location>
    <ligand>
        <name>S-adenosyl-L-methionine</name>
        <dbReference type="ChEBI" id="CHEBI:59789"/>
    </ligand>
</feature>
<dbReference type="PANTHER" id="PTHR11061:SF30">
    <property type="entry name" value="TRNA (URACIL(54)-C(5))-METHYLTRANSFERASE"/>
    <property type="match status" value="1"/>
</dbReference>
<dbReference type="Pfam" id="PF13649">
    <property type="entry name" value="Methyltransf_25"/>
    <property type="match status" value="1"/>
</dbReference>
<evidence type="ECO:0000256" key="4">
    <source>
        <dbReference type="PROSITE-ProRule" id="PRU01024"/>
    </source>
</evidence>
<dbReference type="InterPro" id="IPR030391">
    <property type="entry name" value="MeTrfase_TrmA_CS"/>
</dbReference>
<gene>
    <name evidence="7" type="primary">rlmC</name>
    <name evidence="7" type="ORF">GIS00_21925</name>
</gene>
<dbReference type="PROSITE" id="PS51687">
    <property type="entry name" value="SAM_MT_RNA_M5U"/>
    <property type="match status" value="1"/>
</dbReference>
<evidence type="ECO:0000256" key="2">
    <source>
        <dbReference type="ARBA" id="ARBA00022679"/>
    </source>
</evidence>
<feature type="domain" description="Methyltransferase" evidence="6">
    <location>
        <begin position="236"/>
        <end position="305"/>
    </location>
</feature>
<dbReference type="RefSeq" id="WP_407666899.1">
    <property type="nucleotide sequence ID" value="NZ_WLYK01000009.1"/>
</dbReference>
<organism evidence="7 8">
    <name type="scientific">Nakamurella alba</name>
    <dbReference type="NCBI Taxonomy" id="2665158"/>
    <lineage>
        <taxon>Bacteria</taxon>
        <taxon>Bacillati</taxon>
        <taxon>Actinomycetota</taxon>
        <taxon>Actinomycetes</taxon>
        <taxon>Nakamurellales</taxon>
        <taxon>Nakamurellaceae</taxon>
        <taxon>Nakamurella</taxon>
    </lineage>
</organism>
<dbReference type="GO" id="GO:0070041">
    <property type="term" value="F:rRNA (uridine-C5-)-methyltransferase activity"/>
    <property type="evidence" value="ECO:0007669"/>
    <property type="project" value="TreeGrafter"/>
</dbReference>
<dbReference type="InterPro" id="IPR010280">
    <property type="entry name" value="U5_MeTrfase_fam"/>
</dbReference>